<dbReference type="PROSITE" id="PS51083">
    <property type="entry name" value="ZF_HIT"/>
    <property type="match status" value="1"/>
</dbReference>
<accession>A0A0C3RZY5</accession>
<evidence type="ECO:0000256" key="1">
    <source>
        <dbReference type="ARBA" id="ARBA00022723"/>
    </source>
</evidence>
<keyword evidence="3" id="KW-0862">Zinc</keyword>
<gene>
    <name evidence="7" type="ORF">PHLGIDRAFT_23787</name>
</gene>
<evidence type="ECO:0000259" key="6">
    <source>
        <dbReference type="PROSITE" id="PS51083"/>
    </source>
</evidence>
<evidence type="ECO:0000313" key="7">
    <source>
        <dbReference type="EMBL" id="KIP08066.1"/>
    </source>
</evidence>
<dbReference type="CDD" id="cd21437">
    <property type="entry name" value="zf-HIT_ZNHIT1_like"/>
    <property type="match status" value="1"/>
</dbReference>
<dbReference type="PANTHER" id="PTHR13093">
    <property type="entry name" value="ZINC FINGER HIT DOMAIN CONTAINING PROTEIN 1"/>
    <property type="match status" value="1"/>
</dbReference>
<evidence type="ECO:0000313" key="8">
    <source>
        <dbReference type="Proteomes" id="UP000053257"/>
    </source>
</evidence>
<organism evidence="7 8">
    <name type="scientific">Phlebiopsis gigantea (strain 11061_1 CR5-6)</name>
    <name type="common">White-rot fungus</name>
    <name type="synonym">Peniophora gigantea</name>
    <dbReference type="NCBI Taxonomy" id="745531"/>
    <lineage>
        <taxon>Eukaryota</taxon>
        <taxon>Fungi</taxon>
        <taxon>Dikarya</taxon>
        <taxon>Basidiomycota</taxon>
        <taxon>Agaricomycotina</taxon>
        <taxon>Agaricomycetes</taxon>
        <taxon>Polyporales</taxon>
        <taxon>Phanerochaetaceae</taxon>
        <taxon>Phlebiopsis</taxon>
    </lineage>
</organism>
<dbReference type="STRING" id="745531.A0A0C3RZY5"/>
<feature type="domain" description="HIT-type" evidence="6">
    <location>
        <begin position="144"/>
        <end position="176"/>
    </location>
</feature>
<feature type="region of interest" description="Disordered" evidence="5">
    <location>
        <begin position="45"/>
        <end position="93"/>
    </location>
</feature>
<dbReference type="GO" id="GO:0006338">
    <property type="term" value="P:chromatin remodeling"/>
    <property type="evidence" value="ECO:0007669"/>
    <property type="project" value="InterPro"/>
</dbReference>
<keyword evidence="2 4" id="KW-0863">Zinc-finger</keyword>
<reference evidence="7 8" key="1">
    <citation type="journal article" date="2014" name="PLoS Genet.">
        <title>Analysis of the Phlebiopsis gigantea genome, transcriptome and secretome provides insight into its pioneer colonization strategies of wood.</title>
        <authorList>
            <person name="Hori C."/>
            <person name="Ishida T."/>
            <person name="Igarashi K."/>
            <person name="Samejima M."/>
            <person name="Suzuki H."/>
            <person name="Master E."/>
            <person name="Ferreira P."/>
            <person name="Ruiz-Duenas F.J."/>
            <person name="Held B."/>
            <person name="Canessa P."/>
            <person name="Larrondo L.F."/>
            <person name="Schmoll M."/>
            <person name="Druzhinina I.S."/>
            <person name="Kubicek C.P."/>
            <person name="Gaskell J.A."/>
            <person name="Kersten P."/>
            <person name="St John F."/>
            <person name="Glasner J."/>
            <person name="Sabat G."/>
            <person name="Splinter BonDurant S."/>
            <person name="Syed K."/>
            <person name="Yadav J."/>
            <person name="Mgbeahuruike A.C."/>
            <person name="Kovalchuk A."/>
            <person name="Asiegbu F.O."/>
            <person name="Lackner G."/>
            <person name="Hoffmeister D."/>
            <person name="Rencoret J."/>
            <person name="Gutierrez A."/>
            <person name="Sun H."/>
            <person name="Lindquist E."/>
            <person name="Barry K."/>
            <person name="Riley R."/>
            <person name="Grigoriev I.V."/>
            <person name="Henrissat B."/>
            <person name="Kues U."/>
            <person name="Berka R.M."/>
            <person name="Martinez A.T."/>
            <person name="Covert S.F."/>
            <person name="Blanchette R.A."/>
            <person name="Cullen D."/>
        </authorList>
    </citation>
    <scope>NUCLEOTIDE SEQUENCE [LARGE SCALE GENOMIC DNA]</scope>
    <source>
        <strain evidence="7 8">11061_1 CR5-6</strain>
    </source>
</reference>
<dbReference type="GO" id="GO:0005634">
    <property type="term" value="C:nucleus"/>
    <property type="evidence" value="ECO:0007669"/>
    <property type="project" value="UniProtKB-ARBA"/>
</dbReference>
<dbReference type="OrthoDB" id="74807at2759"/>
<feature type="compositionally biased region" description="Basic and acidic residues" evidence="5">
    <location>
        <begin position="81"/>
        <end position="90"/>
    </location>
</feature>
<name>A0A0C3RZY5_PHLG1</name>
<dbReference type="Proteomes" id="UP000053257">
    <property type="component" value="Unassembled WGS sequence"/>
</dbReference>
<dbReference type="SUPFAM" id="SSF144232">
    <property type="entry name" value="HIT/MYND zinc finger-like"/>
    <property type="match status" value="1"/>
</dbReference>
<dbReference type="InterPro" id="IPR007529">
    <property type="entry name" value="Znf_HIT"/>
</dbReference>
<proteinExistence type="predicted"/>
<evidence type="ECO:0000256" key="5">
    <source>
        <dbReference type="SAM" id="MobiDB-lite"/>
    </source>
</evidence>
<protein>
    <recommendedName>
        <fullName evidence="6">HIT-type domain-containing protein</fullName>
    </recommendedName>
</protein>
<sequence length="181" mass="20023">MSNIIIVFFSDCGGQHRAIRNTQSVASAQLDPDVIAKRTRRHLDELERSNYSEPSALLAGEEDEDGTAGGRTGKGRARQATSDKRAAELGKKKKSTMNVRTAVLYKKSFTMLLDESGLASYPASVPTYLSAAAPPPKEPPRMLCSICGYLGKYRCKRCSMPYCDKNCEEVHDEARCERRVI</sequence>
<dbReference type="EMBL" id="KN840486">
    <property type="protein sequence ID" value="KIP08066.1"/>
    <property type="molecule type" value="Genomic_DNA"/>
</dbReference>
<dbReference type="GO" id="GO:0008270">
    <property type="term" value="F:zinc ion binding"/>
    <property type="evidence" value="ECO:0007669"/>
    <property type="project" value="UniProtKB-UniRule"/>
</dbReference>
<evidence type="ECO:0000256" key="3">
    <source>
        <dbReference type="ARBA" id="ARBA00022833"/>
    </source>
</evidence>
<keyword evidence="1" id="KW-0479">Metal-binding</keyword>
<dbReference type="HOGENOM" id="CLU_106918_1_0_1"/>
<dbReference type="InterPro" id="IPR039723">
    <property type="entry name" value="Vps71/ZNHIT1"/>
</dbReference>
<evidence type="ECO:0000256" key="2">
    <source>
        <dbReference type="ARBA" id="ARBA00022771"/>
    </source>
</evidence>
<evidence type="ECO:0000256" key="4">
    <source>
        <dbReference type="PROSITE-ProRule" id="PRU00453"/>
    </source>
</evidence>
<keyword evidence="8" id="KW-1185">Reference proteome</keyword>
<dbReference type="Pfam" id="PF04438">
    <property type="entry name" value="zf-HIT"/>
    <property type="match status" value="1"/>
</dbReference>
<dbReference type="AlphaFoldDB" id="A0A0C3RZY5"/>